<organism evidence="3 4">
    <name type="scientific">Conoideocrella luteorostrata</name>
    <dbReference type="NCBI Taxonomy" id="1105319"/>
    <lineage>
        <taxon>Eukaryota</taxon>
        <taxon>Fungi</taxon>
        <taxon>Dikarya</taxon>
        <taxon>Ascomycota</taxon>
        <taxon>Pezizomycotina</taxon>
        <taxon>Sordariomycetes</taxon>
        <taxon>Hypocreomycetidae</taxon>
        <taxon>Hypocreales</taxon>
        <taxon>Clavicipitaceae</taxon>
        <taxon>Conoideocrella</taxon>
    </lineage>
</organism>
<gene>
    <name evidence="3" type="ORF">QQS21_012597</name>
</gene>
<evidence type="ECO:0000313" key="3">
    <source>
        <dbReference type="EMBL" id="KAK2589724.1"/>
    </source>
</evidence>
<dbReference type="Pfam" id="PF05729">
    <property type="entry name" value="NACHT"/>
    <property type="match status" value="1"/>
</dbReference>
<dbReference type="SUPFAM" id="SSF53474">
    <property type="entry name" value="alpha/beta-Hydrolases"/>
    <property type="match status" value="1"/>
</dbReference>
<protein>
    <recommendedName>
        <fullName evidence="2">NACHT domain-containing protein</fullName>
    </recommendedName>
</protein>
<keyword evidence="4" id="KW-1185">Reference proteome</keyword>
<dbReference type="InterPro" id="IPR011989">
    <property type="entry name" value="ARM-like"/>
</dbReference>
<accession>A0AAJ0FSB5</accession>
<sequence length="1232" mass="138515">MSFEQNSDWLVDAPTQTIEDIGRYLLNELQAKRSPHLPIIFIGHSLGGIIIKQALCFQNSKEIMDTTSGIIFLGAPHLGSSVSTAAAILASVTAFLGSDSTLLLSLRSDEAQLSILANTFKSCISAMESRGKKLRIAAFYETKRTYLLRWSLGTIVSRNSATLHAHDEHGIHTDHSGLNKCAGLNDELYKRLNETIDSMIAPSLIEQADKLIQDGYGERLTIQRLCGEPLPMQQCYINLAIVELAKLQADGTEAEEANASPFSLLSRQKIELPINTVQVDLKAVFNERKCQDGVVKQPRRILIRGRAGVGKTTLCKKIVAEFYQHTWTEWSQIFDRVLWVPLRNLKLLERQQSTYNLQDLFIDEYTSQGKNRSELATALFDEVGRKPSKTLFLLDGLDEVSQDLNGDSAMSRFLKHLLNKPNIIITSRPSGTLPGHVNAPDLELETTGFHPEQVQPYIERIFTDRDKNEVDVKRVNNVRSFLDSRPLIRGLVRIPIQLDALCYTWDTLDEGSVLSTMTGIYRSIVDNLWKKDAIKLQKKQNGETLKMDQIGISSVEACVKDEIYFLEGLAFTGMYNNVIEFTPKHRKDVLRQLELTEMFLEGKLPLLSFIRTSDLPGRKNQSYHFIHLTYQEYFAAKYFVRGWKTKNKLLCRDFTSARMEEVDVQRFLQEHKYSGQYDMMWRFVTGFLADKEEQLVDFFNAIEDQPRDLLGPTHQRLIMHCLSELDSSIHLAIRSKLKHQLLKWLIFECHLTGRSTLAAEMECPEDVVIAALEKSSARVRKAILKAISLQRVQFQEKTILAITELYNDEDPYVQIAAVGALNNQWDVPEATTATLLKLLDHKNETVRRGASVALSKLRNLSEATVFALLELLKDKDGHIWEIATEALRRHLNLSEPIITALLNFLLHEKQGLRSAAAITLSNQRNLSEATITVLLEMLQNEDSATRSAATNAFKYQSDLSKAVTAALLSLLKDKDEGVRDAASYALSRQSNLSEAAVVALAELLKDKDPKASSAATFALGTQLNPSEAAVTALIELLKDKNPNARSNAAFALGRQLNPSEAAVIALTELLKDKDPNARSDAAFALGRQSNLSEAVITALTELLTYKDDSIRESSAQLLGHSKLLEKALHVMEFMSQTKRTSKKVSHTVRQSQFVESLYATMVRQSFREQLSLYVFDDSTSCYCIINSSTWRRTISFERNTLGDFRAAILSGRQRLNAGEYAPWNNGEGDELQ</sequence>
<dbReference type="Pfam" id="PF13646">
    <property type="entry name" value="HEAT_2"/>
    <property type="match status" value="3"/>
</dbReference>
<proteinExistence type="inferred from homology"/>
<dbReference type="Proteomes" id="UP001251528">
    <property type="component" value="Unassembled WGS sequence"/>
</dbReference>
<dbReference type="InterPro" id="IPR027417">
    <property type="entry name" value="P-loop_NTPase"/>
</dbReference>
<dbReference type="PANTHER" id="PTHR46312:SF2">
    <property type="entry name" value="NUCLEOTIDE-BINDING OLIGOMERIZATION DOMAIN-CONTAINING PROTEIN 2-LIKE"/>
    <property type="match status" value="1"/>
</dbReference>
<dbReference type="SMART" id="SM00567">
    <property type="entry name" value="EZ_HEAT"/>
    <property type="match status" value="6"/>
</dbReference>
<dbReference type="PANTHER" id="PTHR46312">
    <property type="entry name" value="NACHT DOMAIN-CONTAINING PROTEIN"/>
    <property type="match status" value="1"/>
</dbReference>
<dbReference type="Gene3D" id="3.40.50.300">
    <property type="entry name" value="P-loop containing nucleotide triphosphate hydrolases"/>
    <property type="match status" value="1"/>
</dbReference>
<reference evidence="3" key="1">
    <citation type="submission" date="2023-06" db="EMBL/GenBank/DDBJ databases">
        <title>Conoideocrella luteorostrata (Hypocreales: Clavicipitaceae), a potential biocontrol fungus for elongate hemlock scale in United States Christmas tree production areas.</title>
        <authorList>
            <person name="Barrett H."/>
            <person name="Lovett B."/>
            <person name="Macias A.M."/>
            <person name="Stajich J.E."/>
            <person name="Kasson M.T."/>
        </authorList>
    </citation>
    <scope>NUCLEOTIDE SEQUENCE</scope>
    <source>
        <strain evidence="3">ARSEF 14590</strain>
    </source>
</reference>
<dbReference type="SUPFAM" id="SSF52540">
    <property type="entry name" value="P-loop containing nucleoside triphosphate hydrolases"/>
    <property type="match status" value="1"/>
</dbReference>
<comment type="similarity">
    <text evidence="1">Belongs to the putative lipase ROG1 family.</text>
</comment>
<dbReference type="PROSITE" id="PS50837">
    <property type="entry name" value="NACHT"/>
    <property type="match status" value="1"/>
</dbReference>
<dbReference type="InterPro" id="IPR055496">
    <property type="entry name" value="DUF7068"/>
</dbReference>
<dbReference type="InterPro" id="IPR029058">
    <property type="entry name" value="AB_hydrolase_fold"/>
</dbReference>
<dbReference type="InterPro" id="IPR004155">
    <property type="entry name" value="PBS_lyase_HEAT"/>
</dbReference>
<dbReference type="Gene3D" id="1.25.10.10">
    <property type="entry name" value="Leucine-rich Repeat Variant"/>
    <property type="match status" value="3"/>
</dbReference>
<feature type="domain" description="NACHT" evidence="2">
    <location>
        <begin position="299"/>
        <end position="433"/>
    </location>
</feature>
<dbReference type="InterPro" id="IPR016024">
    <property type="entry name" value="ARM-type_fold"/>
</dbReference>
<evidence type="ECO:0000256" key="1">
    <source>
        <dbReference type="ARBA" id="ARBA00007920"/>
    </source>
</evidence>
<evidence type="ECO:0000313" key="4">
    <source>
        <dbReference type="Proteomes" id="UP001251528"/>
    </source>
</evidence>
<dbReference type="InterPro" id="IPR007111">
    <property type="entry name" value="NACHT_NTPase"/>
</dbReference>
<dbReference type="Pfam" id="PF05057">
    <property type="entry name" value="DUF676"/>
    <property type="match status" value="1"/>
</dbReference>
<evidence type="ECO:0000259" key="2">
    <source>
        <dbReference type="PROSITE" id="PS50837"/>
    </source>
</evidence>
<dbReference type="AlphaFoldDB" id="A0AAJ0FSB5"/>
<dbReference type="Gene3D" id="3.40.50.1820">
    <property type="entry name" value="alpha/beta hydrolase"/>
    <property type="match status" value="1"/>
</dbReference>
<dbReference type="EMBL" id="JASWJB010000570">
    <property type="protein sequence ID" value="KAK2589724.1"/>
    <property type="molecule type" value="Genomic_DNA"/>
</dbReference>
<comment type="caution">
    <text evidence="3">The sequence shown here is derived from an EMBL/GenBank/DDBJ whole genome shotgun (WGS) entry which is preliminary data.</text>
</comment>
<name>A0AAJ0FSB5_9HYPO</name>
<dbReference type="InterPro" id="IPR007751">
    <property type="entry name" value="DUF676_lipase-like"/>
</dbReference>
<dbReference type="SUPFAM" id="SSF48371">
    <property type="entry name" value="ARM repeat"/>
    <property type="match status" value="2"/>
</dbReference>
<dbReference type="Pfam" id="PF23238">
    <property type="entry name" value="DUF7068"/>
    <property type="match status" value="1"/>
</dbReference>